<sequence length="36" mass="3836">MELAESLLAWLHGWTDARGLAVFVAATVRGNVVPGQ</sequence>
<reference evidence="1 2" key="1">
    <citation type="submission" date="2018-03" db="EMBL/GenBank/DDBJ databases">
        <title>Genomic Encyclopedia of Type Strains, Phase III (KMG-III): the genomes of soil and plant-associated and newly described type strains.</title>
        <authorList>
            <person name="Whitman W."/>
        </authorList>
    </citation>
    <scope>NUCLEOTIDE SEQUENCE [LARGE SCALE GENOMIC DNA]</scope>
    <source>
        <strain evidence="1 2">CGMCC 4.7097</strain>
    </source>
</reference>
<evidence type="ECO:0000313" key="2">
    <source>
        <dbReference type="Proteomes" id="UP000241118"/>
    </source>
</evidence>
<evidence type="ECO:0000313" key="1">
    <source>
        <dbReference type="EMBL" id="PSL54167.1"/>
    </source>
</evidence>
<proteinExistence type="predicted"/>
<gene>
    <name evidence="1" type="ORF">B0I31_107223</name>
</gene>
<dbReference type="Proteomes" id="UP000241118">
    <property type="component" value="Unassembled WGS sequence"/>
</dbReference>
<protein>
    <submittedName>
        <fullName evidence="1">Uncharacterized protein</fullName>
    </submittedName>
</protein>
<dbReference type="EMBL" id="PYAX01000007">
    <property type="protein sequence ID" value="PSL54167.1"/>
    <property type="molecule type" value="Genomic_DNA"/>
</dbReference>
<dbReference type="AlphaFoldDB" id="A0A2P8I6W7"/>
<organism evidence="1 2">
    <name type="scientific">Saccharothrix carnea</name>
    <dbReference type="NCBI Taxonomy" id="1280637"/>
    <lineage>
        <taxon>Bacteria</taxon>
        <taxon>Bacillati</taxon>
        <taxon>Actinomycetota</taxon>
        <taxon>Actinomycetes</taxon>
        <taxon>Pseudonocardiales</taxon>
        <taxon>Pseudonocardiaceae</taxon>
        <taxon>Saccharothrix</taxon>
    </lineage>
</organism>
<name>A0A2P8I6W7_SACCR</name>
<accession>A0A2P8I6W7</accession>
<comment type="caution">
    <text evidence="1">The sequence shown here is derived from an EMBL/GenBank/DDBJ whole genome shotgun (WGS) entry which is preliminary data.</text>
</comment>
<keyword evidence="2" id="KW-1185">Reference proteome</keyword>